<evidence type="ECO:0000313" key="3">
    <source>
        <dbReference type="Proteomes" id="UP001341840"/>
    </source>
</evidence>
<organism evidence="2 3">
    <name type="scientific">Stylosanthes scabra</name>
    <dbReference type="NCBI Taxonomy" id="79078"/>
    <lineage>
        <taxon>Eukaryota</taxon>
        <taxon>Viridiplantae</taxon>
        <taxon>Streptophyta</taxon>
        <taxon>Embryophyta</taxon>
        <taxon>Tracheophyta</taxon>
        <taxon>Spermatophyta</taxon>
        <taxon>Magnoliopsida</taxon>
        <taxon>eudicotyledons</taxon>
        <taxon>Gunneridae</taxon>
        <taxon>Pentapetalae</taxon>
        <taxon>rosids</taxon>
        <taxon>fabids</taxon>
        <taxon>Fabales</taxon>
        <taxon>Fabaceae</taxon>
        <taxon>Papilionoideae</taxon>
        <taxon>50 kb inversion clade</taxon>
        <taxon>dalbergioids sensu lato</taxon>
        <taxon>Dalbergieae</taxon>
        <taxon>Pterocarpus clade</taxon>
        <taxon>Stylosanthes</taxon>
    </lineage>
</organism>
<name>A0ABU6USH4_9FABA</name>
<protein>
    <recommendedName>
        <fullName evidence="4">Ribosomal protein S10</fullName>
    </recommendedName>
</protein>
<evidence type="ECO:0000256" key="1">
    <source>
        <dbReference type="SAM" id="MobiDB-lite"/>
    </source>
</evidence>
<proteinExistence type="predicted"/>
<gene>
    <name evidence="2" type="ORF">PIB30_076143</name>
</gene>
<keyword evidence="3" id="KW-1185">Reference proteome</keyword>
<accession>A0ABU6USH4</accession>
<feature type="region of interest" description="Disordered" evidence="1">
    <location>
        <begin position="1"/>
        <end position="20"/>
    </location>
</feature>
<reference evidence="2 3" key="1">
    <citation type="journal article" date="2023" name="Plants (Basel)">
        <title>Bridging the Gap: Combining Genomics and Transcriptomics Approaches to Understand Stylosanthes scabra, an Orphan Legume from the Brazilian Caatinga.</title>
        <authorList>
            <person name="Ferreira-Neto J.R.C."/>
            <person name="da Silva M.D."/>
            <person name="Binneck E."/>
            <person name="de Melo N.F."/>
            <person name="da Silva R.H."/>
            <person name="de Melo A.L.T.M."/>
            <person name="Pandolfi V."/>
            <person name="Bustamante F.O."/>
            <person name="Brasileiro-Vidal A.C."/>
            <person name="Benko-Iseppon A.M."/>
        </authorList>
    </citation>
    <scope>NUCLEOTIDE SEQUENCE [LARGE SCALE GENOMIC DNA]</scope>
    <source>
        <tissue evidence="2">Leaves</tissue>
    </source>
</reference>
<comment type="caution">
    <text evidence="2">The sequence shown here is derived from an EMBL/GenBank/DDBJ whole genome shotgun (WGS) entry which is preliminary data.</text>
</comment>
<feature type="region of interest" description="Disordered" evidence="1">
    <location>
        <begin position="40"/>
        <end position="66"/>
    </location>
</feature>
<dbReference type="EMBL" id="JASCZI010121819">
    <property type="protein sequence ID" value="MED6163031.1"/>
    <property type="molecule type" value="Genomic_DNA"/>
</dbReference>
<evidence type="ECO:0008006" key="4">
    <source>
        <dbReference type="Google" id="ProtNLM"/>
    </source>
</evidence>
<sequence length="120" mass="13369">MNTFAKSLARTGPNREITEPPLLNIRRANGPNSISFFLLRKERKKGTKERKERESSKGGGGGVTIHQHLPASITSVLELRLTHRLRLHEACSILFDSIPLGRSPLIVNVQVKLVPRIGIE</sequence>
<evidence type="ECO:0000313" key="2">
    <source>
        <dbReference type="EMBL" id="MED6163031.1"/>
    </source>
</evidence>
<dbReference type="Proteomes" id="UP001341840">
    <property type="component" value="Unassembled WGS sequence"/>
</dbReference>